<dbReference type="PANTHER" id="PTHR11227">
    <property type="entry name" value="WD-REPEAT PROTEIN INTERACTING WITH PHOSPHOINOSIDES WIPI -RELATED"/>
    <property type="match status" value="1"/>
</dbReference>
<dbReference type="GO" id="GO:0005737">
    <property type="term" value="C:cytoplasm"/>
    <property type="evidence" value="ECO:0007669"/>
    <property type="project" value="UniProtKB-ARBA"/>
</dbReference>
<name>T2M370_HYDVU</name>
<reference evidence="5" key="1">
    <citation type="journal article" date="2013" name="Genome Biol. Evol.">
        <title>Punctuated emergences of genetic and phenotypic innovations in eumetazoan, bilaterian, euteleostome, and hominidae ancestors.</title>
        <authorList>
            <person name="Wenger Y."/>
            <person name="Galliot B."/>
        </authorList>
    </citation>
    <scope>NUCLEOTIDE SEQUENCE</scope>
    <source>
        <tissue evidence="5">Whole animals</tissue>
    </source>
</reference>
<gene>
    <name evidence="5" type="primary">WDR45</name>
    <name evidence="7" type="synonym">LOC105843570</name>
</gene>
<dbReference type="InterPro" id="IPR036322">
    <property type="entry name" value="WD40_repeat_dom_sf"/>
</dbReference>
<evidence type="ECO:0000256" key="3">
    <source>
        <dbReference type="ARBA" id="ARBA00023006"/>
    </source>
</evidence>
<protein>
    <submittedName>
        <fullName evidence="5 7">WD repeat domain phosphoinositide-interacting protein 4</fullName>
    </submittedName>
</protein>
<comment type="similarity">
    <text evidence="4">Belongs to the WD repeat PROPPIN family.</text>
</comment>
<evidence type="ECO:0000256" key="1">
    <source>
        <dbReference type="ARBA" id="ARBA00022574"/>
    </source>
</evidence>
<organism evidence="5">
    <name type="scientific">Hydra vulgaris</name>
    <name type="common">Hydra</name>
    <name type="synonym">Hydra attenuata</name>
    <dbReference type="NCBI Taxonomy" id="6087"/>
    <lineage>
        <taxon>Eukaryota</taxon>
        <taxon>Metazoa</taxon>
        <taxon>Cnidaria</taxon>
        <taxon>Hydrozoa</taxon>
        <taxon>Hydroidolina</taxon>
        <taxon>Anthoathecata</taxon>
        <taxon>Aplanulata</taxon>
        <taxon>Hydridae</taxon>
        <taxon>Hydra</taxon>
    </lineage>
</organism>
<dbReference type="RefSeq" id="XP_002163927.1">
    <property type="nucleotide sequence ID" value="XM_002163891.3"/>
</dbReference>
<dbReference type="InterPro" id="IPR015943">
    <property type="entry name" value="WD40/YVTN_repeat-like_dom_sf"/>
</dbReference>
<dbReference type="EMBL" id="HAAD01000133">
    <property type="protein sequence ID" value="CDG66365.1"/>
    <property type="molecule type" value="mRNA"/>
</dbReference>
<dbReference type="InterPro" id="IPR001680">
    <property type="entry name" value="WD40_rpt"/>
</dbReference>
<dbReference type="SUPFAM" id="SSF50978">
    <property type="entry name" value="WD40 repeat-like"/>
    <property type="match status" value="1"/>
</dbReference>
<dbReference type="SMART" id="SM00320">
    <property type="entry name" value="WD40"/>
    <property type="match status" value="2"/>
</dbReference>
<dbReference type="OMA" id="YAVCENG"/>
<keyword evidence="6" id="KW-1185">Reference proteome</keyword>
<keyword evidence="3" id="KW-0072">Autophagy</keyword>
<dbReference type="Gene3D" id="2.130.10.10">
    <property type="entry name" value="YVTN repeat-like/Quinoprotein amine dehydrogenase"/>
    <property type="match status" value="1"/>
</dbReference>
<dbReference type="AlphaFoldDB" id="T2M370"/>
<evidence type="ECO:0000313" key="6">
    <source>
        <dbReference type="Proteomes" id="UP001652625"/>
    </source>
</evidence>
<accession>T2M370</accession>
<dbReference type="Pfam" id="PF21032">
    <property type="entry name" value="PROPPIN"/>
    <property type="match status" value="1"/>
</dbReference>
<proteinExistence type="evidence at transcript level"/>
<keyword evidence="1" id="KW-0853">WD repeat</keyword>
<dbReference type="GeneID" id="105843570"/>
<sequence>MSNNEILHLSINSDGSCFIVGTDTGFRCYNIDPLWPLLHQDLIDCGGVTIARMLKRTNLIAIVGNGRHMKYPKNKVYIWDAVQKINVFEYIFSTPVLNVKLRNDMILVTLHNKVYAYSFPNSSDMLFCYNTRDNPTGICEVSNSLENQWCVVPGTNCGSIRLVNLNVKQIGVSSTPCIINAHQHKIACVAINQHGTLVATASETGTLIRVFDIKSKIQTIELRRGTDPATLYCISFSSDSSYLCASSDKGTVHIFALKDPTKNKRSTFSKVGLFGNYTESQWGLANFSVQAECPCLCLFGTGTSVIAISYNGSFHRYVFTKEGNCNRESYDLFLELGEDRDL</sequence>
<dbReference type="GO" id="GO:0006914">
    <property type="term" value="P:autophagy"/>
    <property type="evidence" value="ECO:0007669"/>
    <property type="project" value="UniProtKB-KW"/>
</dbReference>
<evidence type="ECO:0000313" key="5">
    <source>
        <dbReference type="EMBL" id="CDG66365.1"/>
    </source>
</evidence>
<keyword evidence="2" id="KW-0677">Repeat</keyword>
<dbReference type="OrthoDB" id="412109at2759"/>
<dbReference type="Proteomes" id="UP001652625">
    <property type="component" value="Chromosome 02"/>
</dbReference>
<reference evidence="6 7" key="2">
    <citation type="submission" date="2025-05" db="UniProtKB">
        <authorList>
            <consortium name="RefSeq"/>
        </authorList>
    </citation>
    <scope>NUCLEOTIDE SEQUENCE [LARGE SCALE GENOMIC DNA]</scope>
</reference>
<evidence type="ECO:0000256" key="4">
    <source>
        <dbReference type="ARBA" id="ARBA00025740"/>
    </source>
</evidence>
<dbReference type="RefSeq" id="XP_065646920.1">
    <property type="nucleotide sequence ID" value="XM_065790848.1"/>
</dbReference>
<evidence type="ECO:0000256" key="2">
    <source>
        <dbReference type="ARBA" id="ARBA00022737"/>
    </source>
</evidence>
<evidence type="ECO:0000313" key="7">
    <source>
        <dbReference type="RefSeq" id="XP_065646920.1"/>
    </source>
</evidence>
<dbReference type="InterPro" id="IPR048720">
    <property type="entry name" value="PROPPIN"/>
</dbReference>